<keyword evidence="3" id="KW-0813">Transport</keyword>
<feature type="transmembrane region" description="Helical" evidence="8">
    <location>
        <begin position="496"/>
        <end position="517"/>
    </location>
</feature>
<dbReference type="PANTHER" id="PTHR31585:SF0">
    <property type="entry name" value="FOLATE-BIOPTERIN TRANSPORTER 1, CHLOROPLASTIC"/>
    <property type="match status" value="1"/>
</dbReference>
<accession>A0A0M0J841</accession>
<feature type="transmembrane region" description="Helical" evidence="8">
    <location>
        <begin position="389"/>
        <end position="408"/>
    </location>
</feature>
<keyword evidence="9" id="KW-0732">Signal</keyword>
<comment type="caution">
    <text evidence="10">The sequence shown here is derived from an EMBL/GenBank/DDBJ whole genome shotgun (WGS) entry which is preliminary data.</text>
</comment>
<feature type="chain" id="PRO_5005601619" evidence="9">
    <location>
        <begin position="18"/>
        <end position="548"/>
    </location>
</feature>
<dbReference type="AlphaFoldDB" id="A0A0M0J841"/>
<dbReference type="EMBL" id="JWZX01003281">
    <property type="protein sequence ID" value="KOO22388.1"/>
    <property type="molecule type" value="Genomic_DNA"/>
</dbReference>
<dbReference type="NCBIfam" id="TIGR00788">
    <property type="entry name" value="fbt"/>
    <property type="match status" value="1"/>
</dbReference>
<reference evidence="11" key="1">
    <citation type="journal article" date="2015" name="PLoS Genet.">
        <title>Genome Sequence and Transcriptome Analyses of Chrysochromulina tobin: Metabolic Tools for Enhanced Algal Fitness in the Prominent Order Prymnesiales (Haptophyceae).</title>
        <authorList>
            <person name="Hovde B.T."/>
            <person name="Deodato C.R."/>
            <person name="Hunsperger H.M."/>
            <person name="Ryken S.A."/>
            <person name="Yost W."/>
            <person name="Jha R.K."/>
            <person name="Patterson J."/>
            <person name="Monnat R.J. Jr."/>
            <person name="Barlow S.B."/>
            <person name="Starkenburg S.R."/>
            <person name="Cattolico R.A."/>
        </authorList>
    </citation>
    <scope>NUCLEOTIDE SEQUENCE</scope>
    <source>
        <strain evidence="11">CCMP291</strain>
    </source>
</reference>
<feature type="compositionally biased region" description="Low complexity" evidence="7">
    <location>
        <begin position="527"/>
        <end position="538"/>
    </location>
</feature>
<dbReference type="Pfam" id="PF03092">
    <property type="entry name" value="BT1"/>
    <property type="match status" value="1"/>
</dbReference>
<feature type="transmembrane region" description="Helical" evidence="8">
    <location>
        <begin position="77"/>
        <end position="97"/>
    </location>
</feature>
<keyword evidence="6 8" id="KW-0472">Membrane</keyword>
<gene>
    <name evidence="10" type="ORF">Ctob_003540</name>
</gene>
<evidence type="ECO:0000256" key="2">
    <source>
        <dbReference type="ARBA" id="ARBA00007015"/>
    </source>
</evidence>
<feature type="signal peptide" evidence="9">
    <location>
        <begin position="1"/>
        <end position="17"/>
    </location>
</feature>
<evidence type="ECO:0000256" key="9">
    <source>
        <dbReference type="SAM" id="SignalP"/>
    </source>
</evidence>
<dbReference type="SUPFAM" id="SSF103473">
    <property type="entry name" value="MFS general substrate transporter"/>
    <property type="match status" value="1"/>
</dbReference>
<dbReference type="InterPro" id="IPR036259">
    <property type="entry name" value="MFS_trans_sf"/>
</dbReference>
<keyword evidence="11" id="KW-1185">Reference proteome</keyword>
<dbReference type="OrthoDB" id="754047at2759"/>
<evidence type="ECO:0000256" key="3">
    <source>
        <dbReference type="ARBA" id="ARBA00022448"/>
    </source>
</evidence>
<dbReference type="InterPro" id="IPR039309">
    <property type="entry name" value="BT1"/>
</dbReference>
<protein>
    <submittedName>
        <fullName evidence="10">Folate biopterin transporter</fullName>
    </submittedName>
</protein>
<comment type="subcellular location">
    <subcellularLocation>
        <location evidence="1">Membrane</location>
        <topology evidence="1">Multi-pass membrane protein</topology>
    </subcellularLocation>
</comment>
<comment type="similarity">
    <text evidence="2">Belongs to the major facilitator superfamily. Folate-biopterin transporter (TC 2.A.71) family.</text>
</comment>
<proteinExistence type="inferred from homology"/>
<evidence type="ECO:0000256" key="5">
    <source>
        <dbReference type="ARBA" id="ARBA00022989"/>
    </source>
</evidence>
<dbReference type="GO" id="GO:0016020">
    <property type="term" value="C:membrane"/>
    <property type="evidence" value="ECO:0007669"/>
    <property type="project" value="UniProtKB-SubCell"/>
</dbReference>
<keyword evidence="4 8" id="KW-0812">Transmembrane</keyword>
<feature type="transmembrane region" description="Helical" evidence="8">
    <location>
        <begin position="456"/>
        <end position="484"/>
    </location>
</feature>
<evidence type="ECO:0000256" key="8">
    <source>
        <dbReference type="SAM" id="Phobius"/>
    </source>
</evidence>
<feature type="transmembrane region" description="Helical" evidence="8">
    <location>
        <begin position="324"/>
        <end position="346"/>
    </location>
</feature>
<dbReference type="CDD" id="cd17484">
    <property type="entry name" value="MFS_FBT"/>
    <property type="match status" value="1"/>
</dbReference>
<dbReference type="PANTHER" id="PTHR31585">
    <property type="entry name" value="FOLATE-BIOPTERIN TRANSPORTER 1, CHLOROPLASTIC"/>
    <property type="match status" value="1"/>
</dbReference>
<dbReference type="Gene3D" id="1.20.1250.20">
    <property type="entry name" value="MFS general substrate transporter like domains"/>
    <property type="match status" value="1"/>
</dbReference>
<evidence type="ECO:0000256" key="6">
    <source>
        <dbReference type="ARBA" id="ARBA00023136"/>
    </source>
</evidence>
<evidence type="ECO:0000256" key="1">
    <source>
        <dbReference type="ARBA" id="ARBA00004141"/>
    </source>
</evidence>
<feature type="transmembrane region" description="Helical" evidence="8">
    <location>
        <begin position="428"/>
        <end position="449"/>
    </location>
</feature>
<feature type="transmembrane region" description="Helical" evidence="8">
    <location>
        <begin position="147"/>
        <end position="166"/>
    </location>
</feature>
<sequence>MWAVLFHCLALASAVQTAVPAPRCAAPALRRLVPPVNRLDAPTEEDSAEAFVASGSVGGVGAWVQQNVMQGVAGGPATYTVMTVYFVQGILGLASLARTYFLKENLHLGPAESSALLGIASLPWVIKPVYGFLTDALPILGYRRKPYLIMAGLLGAAGWASLATWVHTPAQAILASTVASLGVAMSDVVVDSLVVERARDDASASSGALQSLCWSCSSFGGLASAYLSGSLLETMTPQQVFGITAVFPLLVSAISLNLAEEKVVSSQTRGEDSADAMAGGATTTGDGATARNGVIARDGALGSFGAQVGDQAALLWGAVSQRRVWLPALFMLLWQGTPSSGGAFFYFLTDELGFGPEFLGRVSVGTSIASLLGIWLYRTYLQEVPIKALFRGLALTGTALGLSQLLLVTHYNRVLGIPDALFTFGDDVVLTVLGQLAFMPLLVLAASLCPPGVEGTLFALLMSGFNAAGILGTELGAMLTAWLGVSASEEGGGIDFTNLGLLITICNLSSLLPLLALDWLDEAPVTAPAASGSAPRAPNENAQTRSET</sequence>
<feature type="transmembrane region" description="Helical" evidence="8">
    <location>
        <begin position="358"/>
        <end position="377"/>
    </location>
</feature>
<feature type="transmembrane region" description="Helical" evidence="8">
    <location>
        <begin position="207"/>
        <end position="227"/>
    </location>
</feature>
<dbReference type="InterPro" id="IPR004324">
    <property type="entry name" value="FBT"/>
</dbReference>
<feature type="transmembrane region" description="Helical" evidence="8">
    <location>
        <begin position="239"/>
        <end position="259"/>
    </location>
</feature>
<keyword evidence="5 8" id="KW-1133">Transmembrane helix</keyword>
<dbReference type="Proteomes" id="UP000037460">
    <property type="component" value="Unassembled WGS sequence"/>
</dbReference>
<evidence type="ECO:0000256" key="7">
    <source>
        <dbReference type="SAM" id="MobiDB-lite"/>
    </source>
</evidence>
<feature type="region of interest" description="Disordered" evidence="7">
    <location>
        <begin position="527"/>
        <end position="548"/>
    </location>
</feature>
<name>A0A0M0J841_9EUKA</name>
<evidence type="ECO:0000313" key="11">
    <source>
        <dbReference type="Proteomes" id="UP000037460"/>
    </source>
</evidence>
<feature type="transmembrane region" description="Helical" evidence="8">
    <location>
        <begin position="172"/>
        <end position="195"/>
    </location>
</feature>
<evidence type="ECO:0000313" key="10">
    <source>
        <dbReference type="EMBL" id="KOO22388.1"/>
    </source>
</evidence>
<evidence type="ECO:0000256" key="4">
    <source>
        <dbReference type="ARBA" id="ARBA00022692"/>
    </source>
</evidence>
<organism evidence="10 11">
    <name type="scientific">Chrysochromulina tobinii</name>
    <dbReference type="NCBI Taxonomy" id="1460289"/>
    <lineage>
        <taxon>Eukaryota</taxon>
        <taxon>Haptista</taxon>
        <taxon>Haptophyta</taxon>
        <taxon>Prymnesiophyceae</taxon>
        <taxon>Prymnesiales</taxon>
        <taxon>Chrysochromulinaceae</taxon>
        <taxon>Chrysochromulina</taxon>
    </lineage>
</organism>